<name>A0A1H7N052_9GAMM</name>
<gene>
    <name evidence="2" type="ORF">SAMN05444515_110101</name>
</gene>
<dbReference type="CDD" id="cd05244">
    <property type="entry name" value="BVR-B_like_SDR_a"/>
    <property type="match status" value="1"/>
</dbReference>
<reference evidence="3" key="1">
    <citation type="submission" date="2016-10" db="EMBL/GenBank/DDBJ databases">
        <authorList>
            <person name="Varghese N."/>
            <person name="Submissions S."/>
        </authorList>
    </citation>
    <scope>NUCLEOTIDE SEQUENCE [LARGE SCALE GENOMIC DNA]</scope>
    <source>
        <strain evidence="3">DSM 241</strain>
    </source>
</reference>
<organism evidence="2 3">
    <name type="scientific">Ectothiorhodospira marina</name>
    <dbReference type="NCBI Taxonomy" id="1396821"/>
    <lineage>
        <taxon>Bacteria</taxon>
        <taxon>Pseudomonadati</taxon>
        <taxon>Pseudomonadota</taxon>
        <taxon>Gammaproteobacteria</taxon>
        <taxon>Chromatiales</taxon>
        <taxon>Ectothiorhodospiraceae</taxon>
        <taxon>Ectothiorhodospira</taxon>
    </lineage>
</organism>
<dbReference type="PANTHER" id="PTHR15020">
    <property type="entry name" value="FLAVIN REDUCTASE-RELATED"/>
    <property type="match status" value="1"/>
</dbReference>
<feature type="domain" description="NAD(P)-binding" evidence="1">
    <location>
        <begin position="18"/>
        <end position="204"/>
    </location>
</feature>
<sequence length="215" mass="23219">MVAGQPQALRLMKIAVFGGTRGVGAQLVQQAVKQGHACRVLARRPEAVTDQPQVEIIKGDVLDPGAVARTLEGCEAVVISLGPTRKGLRNVCSEGTRLILEAMQRLDIHRVVAVSSMGVGDSAQQVPWFFKVLSALFLRAVMKDKETQEQYLRDSGLAWTIVRPGGLFDGPATGNYQAGVDTETTAARISRADVASFALIQLQDDTYLRKAPYVT</sequence>
<dbReference type="AlphaFoldDB" id="A0A1H7N052"/>
<dbReference type="InterPro" id="IPR016040">
    <property type="entry name" value="NAD(P)-bd_dom"/>
</dbReference>
<dbReference type="Gene3D" id="3.40.50.720">
    <property type="entry name" value="NAD(P)-binding Rossmann-like Domain"/>
    <property type="match status" value="1"/>
</dbReference>
<dbReference type="PANTHER" id="PTHR15020:SF50">
    <property type="entry name" value="UPF0659 PROTEIN YMR090W"/>
    <property type="match status" value="1"/>
</dbReference>
<dbReference type="InterPro" id="IPR036291">
    <property type="entry name" value="NAD(P)-bd_dom_sf"/>
</dbReference>
<dbReference type="Pfam" id="PF13460">
    <property type="entry name" value="NAD_binding_10"/>
    <property type="match status" value="1"/>
</dbReference>
<dbReference type="EMBL" id="FOAA01000010">
    <property type="protein sequence ID" value="SEL16398.1"/>
    <property type="molecule type" value="Genomic_DNA"/>
</dbReference>
<dbReference type="SUPFAM" id="SSF51735">
    <property type="entry name" value="NAD(P)-binding Rossmann-fold domains"/>
    <property type="match status" value="1"/>
</dbReference>
<dbReference type="STRING" id="1396821.SAMN05444515_110101"/>
<evidence type="ECO:0000313" key="2">
    <source>
        <dbReference type="EMBL" id="SEL16398.1"/>
    </source>
</evidence>
<proteinExistence type="predicted"/>
<accession>A0A1H7N052</accession>
<keyword evidence="3" id="KW-1185">Reference proteome</keyword>
<evidence type="ECO:0000259" key="1">
    <source>
        <dbReference type="Pfam" id="PF13460"/>
    </source>
</evidence>
<evidence type="ECO:0000313" key="3">
    <source>
        <dbReference type="Proteomes" id="UP000199256"/>
    </source>
</evidence>
<dbReference type="Proteomes" id="UP000199256">
    <property type="component" value="Unassembled WGS sequence"/>
</dbReference>
<protein>
    <submittedName>
        <fullName evidence="2">Putative NADH-flavin reductase</fullName>
    </submittedName>
</protein>